<feature type="domain" description="AAA+ ATPase" evidence="2">
    <location>
        <begin position="42"/>
        <end position="195"/>
    </location>
</feature>
<proteinExistence type="predicted"/>
<dbReference type="SMART" id="SM00382">
    <property type="entry name" value="AAA"/>
    <property type="match status" value="1"/>
</dbReference>
<accession>A0AAU7DD22</accession>
<dbReference type="Gene3D" id="3.40.50.300">
    <property type="entry name" value="P-loop containing nucleotide triphosphate hydrolases"/>
    <property type="match status" value="1"/>
</dbReference>
<feature type="compositionally biased region" description="Polar residues" evidence="1">
    <location>
        <begin position="306"/>
        <end position="319"/>
    </location>
</feature>
<dbReference type="InterPro" id="IPR003593">
    <property type="entry name" value="AAA+_ATPase"/>
</dbReference>
<name>A0AAU7DD22_9BACT</name>
<evidence type="ECO:0000313" key="3">
    <source>
        <dbReference type="EMBL" id="XBH15584.1"/>
    </source>
</evidence>
<sequence>MYKNFYNLTRNPFDLTPDPTCFVATARHNEALAALYYGIVRHKGVVVVTGEVGTGKTLLLRCLLQLFKSSSEISYAYLFNCRLSPMEFLHYTASDFGLNANGQQSKSTLLLELSKYVTSRGLQGLTTVLIVDEAHNLSMELLEEIRLLSNLETNDDKLLQIVLVGQPELDLKLDSFELRPLKQRIALRAHLAPLDEQDTDKYIMERLTIAGAASRTEPLFSSESVKAIHQYSRGFPRLINTICENALITGYARRLPVISPDVILGVAKDFHLSTNGTKLGKRAQGDEDMDLERAKNFFLDLYATMQRPNGSDSDSNQPISVEAGEHESDI</sequence>
<organism evidence="3">
    <name type="scientific">Telmatobacter sp. DSM 110680</name>
    <dbReference type="NCBI Taxonomy" id="3036704"/>
    <lineage>
        <taxon>Bacteria</taxon>
        <taxon>Pseudomonadati</taxon>
        <taxon>Acidobacteriota</taxon>
        <taxon>Terriglobia</taxon>
        <taxon>Terriglobales</taxon>
        <taxon>Acidobacteriaceae</taxon>
        <taxon>Telmatobacter</taxon>
    </lineage>
</organism>
<gene>
    <name evidence="3" type="ORF">P8935_13495</name>
</gene>
<dbReference type="PANTHER" id="PTHR35894:SF1">
    <property type="entry name" value="PHOSPHORIBULOKINASE _ URIDINE KINASE FAMILY"/>
    <property type="match status" value="1"/>
</dbReference>
<dbReference type="PANTHER" id="PTHR35894">
    <property type="entry name" value="GENERAL SECRETION PATHWAY PROTEIN A-RELATED"/>
    <property type="match status" value="1"/>
</dbReference>
<evidence type="ECO:0000256" key="1">
    <source>
        <dbReference type="SAM" id="MobiDB-lite"/>
    </source>
</evidence>
<dbReference type="InterPro" id="IPR052026">
    <property type="entry name" value="ExeA_AAA_ATPase_DNA-bind"/>
</dbReference>
<dbReference type="SUPFAM" id="SSF52540">
    <property type="entry name" value="P-loop containing nucleoside triphosphate hydrolases"/>
    <property type="match status" value="1"/>
</dbReference>
<dbReference type="RefSeq" id="WP_348260817.1">
    <property type="nucleotide sequence ID" value="NZ_CP121196.1"/>
</dbReference>
<reference evidence="3" key="1">
    <citation type="submission" date="2023-03" db="EMBL/GenBank/DDBJ databases">
        <title>Edaphobacter sp.</title>
        <authorList>
            <person name="Huber K.J."/>
            <person name="Papendorf J."/>
            <person name="Pilke C."/>
            <person name="Bunk B."/>
            <person name="Sproeer C."/>
            <person name="Pester M."/>
        </authorList>
    </citation>
    <scope>NUCLEOTIDE SEQUENCE</scope>
    <source>
        <strain evidence="3">DSM 110680</strain>
    </source>
</reference>
<dbReference type="GO" id="GO:0016887">
    <property type="term" value="F:ATP hydrolysis activity"/>
    <property type="evidence" value="ECO:0007669"/>
    <property type="project" value="InterPro"/>
</dbReference>
<evidence type="ECO:0000259" key="2">
    <source>
        <dbReference type="SMART" id="SM00382"/>
    </source>
</evidence>
<dbReference type="Pfam" id="PF13401">
    <property type="entry name" value="AAA_22"/>
    <property type="match status" value="1"/>
</dbReference>
<dbReference type="EMBL" id="CP121196">
    <property type="protein sequence ID" value="XBH15584.1"/>
    <property type="molecule type" value="Genomic_DNA"/>
</dbReference>
<dbReference type="InterPro" id="IPR027417">
    <property type="entry name" value="P-loop_NTPase"/>
</dbReference>
<feature type="region of interest" description="Disordered" evidence="1">
    <location>
        <begin position="306"/>
        <end position="330"/>
    </location>
</feature>
<dbReference type="AlphaFoldDB" id="A0AAU7DD22"/>
<protein>
    <submittedName>
        <fullName evidence="3">AAA family ATPase</fullName>
    </submittedName>
</protein>
<dbReference type="InterPro" id="IPR049945">
    <property type="entry name" value="AAA_22"/>
</dbReference>